<evidence type="ECO:0000259" key="2">
    <source>
        <dbReference type="PROSITE" id="PS51704"/>
    </source>
</evidence>
<feature type="transmembrane region" description="Helical" evidence="1">
    <location>
        <begin position="262"/>
        <end position="285"/>
    </location>
</feature>
<dbReference type="PROSITE" id="PS51704">
    <property type="entry name" value="GP_PDE"/>
    <property type="match status" value="1"/>
</dbReference>
<dbReference type="CDD" id="cd08579">
    <property type="entry name" value="GDPD_memb_like"/>
    <property type="match status" value="1"/>
</dbReference>
<dbReference type="AlphaFoldDB" id="A0A4V1QCC8"/>
<dbReference type="GO" id="GO:0008081">
    <property type="term" value="F:phosphoric diester hydrolase activity"/>
    <property type="evidence" value="ECO:0007669"/>
    <property type="project" value="InterPro"/>
</dbReference>
<dbReference type="PANTHER" id="PTHR46211:SF8">
    <property type="entry name" value="PHOSPHODIESTERASE"/>
    <property type="match status" value="1"/>
</dbReference>
<evidence type="ECO:0000313" key="4">
    <source>
        <dbReference type="Proteomes" id="UP000289485"/>
    </source>
</evidence>
<dbReference type="GO" id="GO:0006629">
    <property type="term" value="P:lipid metabolic process"/>
    <property type="evidence" value="ECO:0007669"/>
    <property type="project" value="InterPro"/>
</dbReference>
<feature type="transmembrane region" description="Helical" evidence="1">
    <location>
        <begin position="68"/>
        <end position="101"/>
    </location>
</feature>
<dbReference type="Proteomes" id="UP000289485">
    <property type="component" value="Unassembled WGS sequence"/>
</dbReference>
<accession>A0A4V1QCC8</accession>
<feature type="transmembrane region" description="Helical" evidence="1">
    <location>
        <begin position="171"/>
        <end position="194"/>
    </location>
</feature>
<name>A0A4V1QCC8_STROR</name>
<feature type="transmembrane region" description="Helical" evidence="1">
    <location>
        <begin position="122"/>
        <end position="145"/>
    </location>
</feature>
<feature type="domain" description="GP-PDE" evidence="2">
    <location>
        <begin position="336"/>
        <end position="564"/>
    </location>
</feature>
<dbReference type="InterPro" id="IPR018476">
    <property type="entry name" value="GlyceroP-diester-Pdiesterase_M"/>
</dbReference>
<dbReference type="InterPro" id="IPR017946">
    <property type="entry name" value="PLC-like_Pdiesterase_TIM-brl"/>
</dbReference>
<keyword evidence="1" id="KW-1133">Transmembrane helix</keyword>
<reference evidence="3 4" key="1">
    <citation type="submission" date="2018-05" db="EMBL/GenBank/DDBJ databases">
        <title>Streptococcus from otitis media.</title>
        <authorList>
            <person name="Wayes A.M."/>
            <person name="Jakubovics N.S."/>
        </authorList>
    </citation>
    <scope>NUCLEOTIDE SEQUENCE [LARGE SCALE GENOMIC DNA]</scope>
    <source>
        <strain evidence="3 4">NU43</strain>
    </source>
</reference>
<dbReference type="EMBL" id="QEWJ01000001">
    <property type="protein sequence ID" value="RXX23299.1"/>
    <property type="molecule type" value="Genomic_DNA"/>
</dbReference>
<evidence type="ECO:0000256" key="1">
    <source>
        <dbReference type="SAM" id="Phobius"/>
    </source>
</evidence>
<dbReference type="SUPFAM" id="SSF51695">
    <property type="entry name" value="PLC-like phosphodiesterases"/>
    <property type="match status" value="1"/>
</dbReference>
<sequence>MKPEKPKKLGFRKIYLNLDKVLLLFFLIFMMVEYLWLPLNSFLAGLLLSQTGYLFISYNNIFAIITSSPLISLAFLVLIVINLLVAYFQICLLFIGARHLLYHEKRTLIEYSRKVFQQSFLFMKRLSFCKMAFVFFYVAMLFPFIRKILKIYYLNKIVIPDFIVTYLEDKYWLVGLMIFASAWILLYVSVRLMFVLPKILFEKKTVREGVKFSLQKTKKQVLFYAWNLLLIIIKTYLFFFLLLTPLLLGQIVIDHLTQKESLILGVINFVLIKNIHYMALTYFLVKFVSFLTGEELEIMPRRKKDHLMRWGVMGCASIFFALEGYIYLEAPVTNTPLVISHRGVSNKNGVQNTVQSLEKTAQLKPDLIEMDVQETKDGQFVMMHDANLKNLAGINVSPQDLTLEELKGLDISENGYRTKISSFDDYLNRANELHQRLLIEIKTSKKDSPQMIERFLEKYGPIIKQYGHQMQSLDYHVIDQVLKYDSTIPAYFILPYNSIFPKTKATGYTMEYSTLDEYFVTKLWYTEQKLYVWTVNGSEAFDKAVQLGADGMITDDLEMVQLQVTTAQDDPEYTELLLKKATEFFNF</sequence>
<protein>
    <submittedName>
        <fullName evidence="3">Glycerophosphodiester phosphodiesterase</fullName>
    </submittedName>
</protein>
<dbReference type="Pfam" id="PF10110">
    <property type="entry name" value="GPDPase_memb"/>
    <property type="match status" value="1"/>
</dbReference>
<organism evidence="3 4">
    <name type="scientific">Streptococcus oralis</name>
    <dbReference type="NCBI Taxonomy" id="1303"/>
    <lineage>
        <taxon>Bacteria</taxon>
        <taxon>Bacillati</taxon>
        <taxon>Bacillota</taxon>
        <taxon>Bacilli</taxon>
        <taxon>Lactobacillales</taxon>
        <taxon>Streptococcaceae</taxon>
        <taxon>Streptococcus</taxon>
    </lineage>
</organism>
<feature type="transmembrane region" description="Helical" evidence="1">
    <location>
        <begin position="306"/>
        <end position="328"/>
    </location>
</feature>
<feature type="transmembrane region" description="Helical" evidence="1">
    <location>
        <begin position="221"/>
        <end position="242"/>
    </location>
</feature>
<dbReference type="InterPro" id="IPR030395">
    <property type="entry name" value="GP_PDE_dom"/>
</dbReference>
<keyword evidence="1" id="KW-0812">Transmembrane</keyword>
<feature type="transmembrane region" description="Helical" evidence="1">
    <location>
        <begin position="21"/>
        <end position="48"/>
    </location>
</feature>
<dbReference type="Gene3D" id="3.20.20.190">
    <property type="entry name" value="Phosphatidylinositol (PI) phosphodiesterase"/>
    <property type="match status" value="1"/>
</dbReference>
<comment type="caution">
    <text evidence="3">The sequence shown here is derived from an EMBL/GenBank/DDBJ whole genome shotgun (WGS) entry which is preliminary data.</text>
</comment>
<gene>
    <name evidence="3" type="ORF">DF216_00685</name>
</gene>
<dbReference type="Pfam" id="PF03009">
    <property type="entry name" value="GDPD"/>
    <property type="match status" value="1"/>
</dbReference>
<evidence type="ECO:0000313" key="3">
    <source>
        <dbReference type="EMBL" id="RXX23299.1"/>
    </source>
</evidence>
<keyword evidence="1" id="KW-0472">Membrane</keyword>
<dbReference type="RefSeq" id="WP_129325619.1">
    <property type="nucleotide sequence ID" value="NZ_QEWJ01000001.1"/>
</dbReference>
<dbReference type="PANTHER" id="PTHR46211">
    <property type="entry name" value="GLYCEROPHOSPHORYL DIESTER PHOSPHODIESTERASE"/>
    <property type="match status" value="1"/>
</dbReference>
<proteinExistence type="predicted"/>